<feature type="compositionally biased region" description="Low complexity" evidence="1">
    <location>
        <begin position="46"/>
        <end position="57"/>
    </location>
</feature>
<dbReference type="AlphaFoldDB" id="X6M7J8"/>
<accession>X6M7J8</accession>
<evidence type="ECO:0000256" key="1">
    <source>
        <dbReference type="SAM" id="MobiDB-lite"/>
    </source>
</evidence>
<dbReference type="EMBL" id="ASPP01024079">
    <property type="protein sequence ID" value="ETO09417.1"/>
    <property type="molecule type" value="Genomic_DNA"/>
</dbReference>
<feature type="region of interest" description="Disordered" evidence="1">
    <location>
        <begin position="1"/>
        <end position="59"/>
    </location>
</feature>
<comment type="caution">
    <text evidence="2">The sequence shown here is derived from an EMBL/GenBank/DDBJ whole genome shotgun (WGS) entry which is preliminary data.</text>
</comment>
<feature type="compositionally biased region" description="Polar residues" evidence="1">
    <location>
        <begin position="31"/>
        <end position="45"/>
    </location>
</feature>
<organism evidence="2 3">
    <name type="scientific">Reticulomyxa filosa</name>
    <dbReference type="NCBI Taxonomy" id="46433"/>
    <lineage>
        <taxon>Eukaryota</taxon>
        <taxon>Sar</taxon>
        <taxon>Rhizaria</taxon>
        <taxon>Retaria</taxon>
        <taxon>Foraminifera</taxon>
        <taxon>Monothalamids</taxon>
        <taxon>Reticulomyxidae</taxon>
        <taxon>Reticulomyxa</taxon>
    </lineage>
</organism>
<name>X6M7J8_RETFI</name>
<keyword evidence="3" id="KW-1185">Reference proteome</keyword>
<feature type="compositionally biased region" description="Basic residues" evidence="1">
    <location>
        <begin position="17"/>
        <end position="26"/>
    </location>
</feature>
<evidence type="ECO:0000313" key="3">
    <source>
        <dbReference type="Proteomes" id="UP000023152"/>
    </source>
</evidence>
<gene>
    <name evidence="2" type="ORF">RFI_27961</name>
</gene>
<sequence>MDAAGEKMQHGFNQTKRIVRGKRGLHRVPTDETNPNKLQLSPRLNDTTSLSTSHDTSQNISPMIRKRKFDEMSAGSLELAQWLRESPLLRIPYHALLYVRVSKPITSQNLNKTDNLQDNIQSNSEQKEIACEKKEDTSMDDNVHDNDQENIDWMMNDQKTNWGDESDVSMSEHKRIQGVTDTWVKVFPSSKVAASVDWVYANPLGRVHEYQLLVI</sequence>
<evidence type="ECO:0000313" key="2">
    <source>
        <dbReference type="EMBL" id="ETO09417.1"/>
    </source>
</evidence>
<reference evidence="2 3" key="1">
    <citation type="journal article" date="2013" name="Curr. Biol.">
        <title>The Genome of the Foraminiferan Reticulomyxa filosa.</title>
        <authorList>
            <person name="Glockner G."/>
            <person name="Hulsmann N."/>
            <person name="Schleicher M."/>
            <person name="Noegel A.A."/>
            <person name="Eichinger L."/>
            <person name="Gallinger C."/>
            <person name="Pawlowski J."/>
            <person name="Sierra R."/>
            <person name="Euteneuer U."/>
            <person name="Pillet L."/>
            <person name="Moustafa A."/>
            <person name="Platzer M."/>
            <person name="Groth M."/>
            <person name="Szafranski K."/>
            <person name="Schliwa M."/>
        </authorList>
    </citation>
    <scope>NUCLEOTIDE SEQUENCE [LARGE SCALE GENOMIC DNA]</scope>
</reference>
<protein>
    <submittedName>
        <fullName evidence="2">Uncharacterized protein</fullName>
    </submittedName>
</protein>
<dbReference type="Proteomes" id="UP000023152">
    <property type="component" value="Unassembled WGS sequence"/>
</dbReference>
<proteinExistence type="predicted"/>